<keyword evidence="2" id="KW-0472">Membrane</keyword>
<feature type="transmembrane region" description="Helical" evidence="2">
    <location>
        <begin position="259"/>
        <end position="280"/>
    </location>
</feature>
<gene>
    <name evidence="3" type="ORF">NF556_16580</name>
</gene>
<feature type="transmembrane region" description="Helical" evidence="2">
    <location>
        <begin position="42"/>
        <end position="64"/>
    </location>
</feature>
<proteinExistence type="predicted"/>
<feature type="transmembrane region" description="Helical" evidence="2">
    <location>
        <begin position="318"/>
        <end position="340"/>
    </location>
</feature>
<feature type="transmembrane region" description="Helical" evidence="2">
    <location>
        <begin position="476"/>
        <end position="495"/>
    </location>
</feature>
<dbReference type="Proteomes" id="UP001056455">
    <property type="component" value="Chromosome"/>
</dbReference>
<feature type="transmembrane region" description="Helical" evidence="2">
    <location>
        <begin position="145"/>
        <end position="175"/>
    </location>
</feature>
<evidence type="ECO:0008006" key="5">
    <source>
        <dbReference type="Google" id="ProtNLM"/>
    </source>
</evidence>
<dbReference type="RefSeq" id="WP_252592132.1">
    <property type="nucleotide sequence ID" value="NZ_CP099489.1"/>
</dbReference>
<feature type="transmembrane region" description="Helical" evidence="2">
    <location>
        <begin position="214"/>
        <end position="239"/>
    </location>
</feature>
<keyword evidence="4" id="KW-1185">Reference proteome</keyword>
<keyword evidence="2" id="KW-1133">Transmembrane helix</keyword>
<feature type="transmembrane region" description="Helical" evidence="2">
    <location>
        <begin position="444"/>
        <end position="469"/>
    </location>
</feature>
<feature type="transmembrane region" description="Helical" evidence="2">
    <location>
        <begin position="105"/>
        <end position="124"/>
    </location>
</feature>
<evidence type="ECO:0000256" key="1">
    <source>
        <dbReference type="SAM" id="MobiDB-lite"/>
    </source>
</evidence>
<feature type="transmembrane region" description="Helical" evidence="2">
    <location>
        <begin position="360"/>
        <end position="381"/>
    </location>
</feature>
<keyword evidence="2" id="KW-0812">Transmembrane</keyword>
<accession>A0ABY4YRL2</accession>
<evidence type="ECO:0000256" key="2">
    <source>
        <dbReference type="SAM" id="Phobius"/>
    </source>
</evidence>
<protein>
    <recommendedName>
        <fullName evidence="5">ABC-2 type transport system permease protein</fullName>
    </recommendedName>
</protein>
<organism evidence="3 4">
    <name type="scientific">Ornithinimicrobium faecis</name>
    <dbReference type="NCBI Taxonomy" id="2934158"/>
    <lineage>
        <taxon>Bacteria</taxon>
        <taxon>Bacillati</taxon>
        <taxon>Actinomycetota</taxon>
        <taxon>Actinomycetes</taxon>
        <taxon>Micrococcales</taxon>
        <taxon>Ornithinimicrobiaceae</taxon>
        <taxon>Ornithinimicrobium</taxon>
    </lineage>
</organism>
<sequence>MTATTTTHAPVRSEHSGRTGSPSLAGTGTLVRFLLRRDRIKLPAWVGGLGLFVIYIGSALPQLAPTQEDLRSLVTLFTQPVGRMFTGPAFGMDAPTYERFFAAGYAPYLFLLAGLMNIMLITRHTRLEEQTGRAELVRANVTGRYAALAASLIVALITNGLATAVVTGLALAVGFAPTGSLLVGLGVGLTGLAFAGVTAVTVQLSEYSRTAAGMAGAVLAASFVMRALGDMAAVGGSALSWVSPLGWPSQAAPYVHDRWATLLLPVCLTVVTVTAAYVLLGRRDFGASLVAARPGTAVARPWLGTPLGLAARLQRGGFLGWGVGIALLGIVDGAFTQAMIDAGEDMPAALKDMFGTAGLVDGYVAFLGAFVSVLIAAYTVFAMQTLRAEELSGRAELVLSARVGRAAWLGSHTLVVALGAVLISVATGLLTGVAAAAVTGDWSLVGGVLASHVVLLPGVLLVLAVCAALAGWAPRLMAPIGWVLVALSAVVNFFGELLSLPDWLVALSPFSHLAGVPVEPFEVLPFLVVLVLAVAVSALALVGMRRRQVNAV</sequence>
<feature type="transmembrane region" description="Helical" evidence="2">
    <location>
        <begin position="181"/>
        <end position="202"/>
    </location>
</feature>
<feature type="transmembrane region" description="Helical" evidence="2">
    <location>
        <begin position="414"/>
        <end position="438"/>
    </location>
</feature>
<reference evidence="3" key="1">
    <citation type="submission" date="2022-06" db="EMBL/GenBank/DDBJ databases">
        <title>Ornithinimicrobium HY1793.</title>
        <authorList>
            <person name="Huang Y."/>
        </authorList>
    </citation>
    <scope>NUCLEOTIDE SEQUENCE</scope>
    <source>
        <strain evidence="3">HY1793</strain>
    </source>
</reference>
<feature type="region of interest" description="Disordered" evidence="1">
    <location>
        <begin position="1"/>
        <end position="23"/>
    </location>
</feature>
<evidence type="ECO:0000313" key="4">
    <source>
        <dbReference type="Proteomes" id="UP001056455"/>
    </source>
</evidence>
<dbReference type="EMBL" id="CP099489">
    <property type="protein sequence ID" value="USQ79217.1"/>
    <property type="molecule type" value="Genomic_DNA"/>
</dbReference>
<evidence type="ECO:0000313" key="3">
    <source>
        <dbReference type="EMBL" id="USQ79217.1"/>
    </source>
</evidence>
<name>A0ABY4YRL2_9MICO</name>
<feature type="transmembrane region" description="Helical" evidence="2">
    <location>
        <begin position="523"/>
        <end position="542"/>
    </location>
</feature>